<dbReference type="PANTHER" id="PTHR36930">
    <property type="entry name" value="METAL-SULFUR CLUSTER BIOSYNTHESIS PROTEINS YUAD-RELATED"/>
    <property type="match status" value="1"/>
</dbReference>
<evidence type="ECO:0000313" key="2">
    <source>
        <dbReference type="EMBL" id="SPJ24749.1"/>
    </source>
</evidence>
<dbReference type="OrthoDB" id="9808413at2"/>
<evidence type="ECO:0000259" key="1">
    <source>
        <dbReference type="PROSITE" id="PS51340"/>
    </source>
</evidence>
<dbReference type="PANTHER" id="PTHR36930:SF1">
    <property type="entry name" value="MOSC DOMAIN-CONTAINING PROTEIN"/>
    <property type="match status" value="1"/>
</dbReference>
<keyword evidence="3" id="KW-1185">Reference proteome</keyword>
<proteinExistence type="predicted"/>
<dbReference type="Pfam" id="PF03473">
    <property type="entry name" value="MOSC"/>
    <property type="match status" value="1"/>
</dbReference>
<dbReference type="InterPro" id="IPR052716">
    <property type="entry name" value="MOSC_domain"/>
</dbReference>
<dbReference type="GO" id="GO:0030151">
    <property type="term" value="F:molybdenum ion binding"/>
    <property type="evidence" value="ECO:0007669"/>
    <property type="project" value="InterPro"/>
</dbReference>
<protein>
    <submittedName>
        <fullName evidence="2">Metal-sulfur cluster biosynthesis proteins YuaD</fullName>
    </submittedName>
</protein>
<sequence length="195" mass="21184">MPALIPTDYSATVVWLGVVPYRARAEIDGRAVDEMPLDFGGMAGEHHAGRIRPSCSRVIAQHPRDTEIANVRQLSVVSLEEMDQIACKIGLPELKPEWLGASVVLTGLPDFSHLPPSSRLQGPDGVTLVVDMQNRPCNLPTKTIVEEVGDPGRGFKAAAEGLRGVTAWVERPGTLSRGDRLRLHIPDQRGWSGAR</sequence>
<dbReference type="GO" id="GO:0030170">
    <property type="term" value="F:pyridoxal phosphate binding"/>
    <property type="evidence" value="ECO:0007669"/>
    <property type="project" value="InterPro"/>
</dbReference>
<dbReference type="InterPro" id="IPR005302">
    <property type="entry name" value="MoCF_Sase_C"/>
</dbReference>
<dbReference type="SUPFAM" id="SSF50800">
    <property type="entry name" value="PK beta-barrel domain-like"/>
    <property type="match status" value="1"/>
</dbReference>
<organism evidence="2 3">
    <name type="scientific">Palleronia abyssalis</name>
    <dbReference type="NCBI Taxonomy" id="1501240"/>
    <lineage>
        <taxon>Bacteria</taxon>
        <taxon>Pseudomonadati</taxon>
        <taxon>Pseudomonadota</taxon>
        <taxon>Alphaproteobacteria</taxon>
        <taxon>Rhodobacterales</taxon>
        <taxon>Roseobacteraceae</taxon>
        <taxon>Palleronia</taxon>
    </lineage>
</organism>
<evidence type="ECO:0000313" key="3">
    <source>
        <dbReference type="Proteomes" id="UP000244912"/>
    </source>
</evidence>
<feature type="domain" description="MOSC" evidence="1">
    <location>
        <begin position="29"/>
        <end position="184"/>
    </location>
</feature>
<reference evidence="2 3" key="1">
    <citation type="submission" date="2018-03" db="EMBL/GenBank/DDBJ databases">
        <authorList>
            <person name="Keele B.F."/>
        </authorList>
    </citation>
    <scope>NUCLEOTIDE SEQUENCE [LARGE SCALE GENOMIC DNA]</scope>
    <source>
        <strain evidence="2 3">CECT 8504</strain>
    </source>
</reference>
<gene>
    <name evidence="2" type="primary">yuaD</name>
    <name evidence="2" type="ORF">PAA8504_02587</name>
</gene>
<dbReference type="InterPro" id="IPR011037">
    <property type="entry name" value="Pyrv_Knase-like_insert_dom_sf"/>
</dbReference>
<dbReference type="Gene3D" id="2.40.33.20">
    <property type="entry name" value="PK beta-barrel domain-like"/>
    <property type="match status" value="1"/>
</dbReference>
<dbReference type="PROSITE" id="PS51340">
    <property type="entry name" value="MOSC"/>
    <property type="match status" value="1"/>
</dbReference>
<dbReference type="Proteomes" id="UP000244912">
    <property type="component" value="Unassembled WGS sequence"/>
</dbReference>
<dbReference type="GO" id="GO:0003824">
    <property type="term" value="F:catalytic activity"/>
    <property type="evidence" value="ECO:0007669"/>
    <property type="project" value="InterPro"/>
</dbReference>
<name>A0A2R8BX67_9RHOB</name>
<dbReference type="EMBL" id="ONZF01000005">
    <property type="protein sequence ID" value="SPJ24749.1"/>
    <property type="molecule type" value="Genomic_DNA"/>
</dbReference>
<dbReference type="AlphaFoldDB" id="A0A2R8BX67"/>
<accession>A0A2R8BX67</accession>
<dbReference type="RefSeq" id="WP_108894566.1">
    <property type="nucleotide sequence ID" value="NZ_ONZF01000005.1"/>
</dbReference>